<evidence type="ECO:0000313" key="1">
    <source>
        <dbReference type="EMBL" id="KGJ95576.1"/>
    </source>
</evidence>
<proteinExistence type="predicted"/>
<dbReference type="SUPFAM" id="SSF46955">
    <property type="entry name" value="Putative DNA-binding domain"/>
    <property type="match status" value="1"/>
</dbReference>
<sequence length="61" mass="7313">MTENNKLIRPQKLAQMLDVDLVTIWRWRKQNKIPQPIALGGRLIAWRELTIEEWLSKKEKS</sequence>
<dbReference type="InterPro" id="IPR009061">
    <property type="entry name" value="DNA-bd_dom_put_sf"/>
</dbReference>
<dbReference type="AlphaFoldDB" id="A0A099KYA7"/>
<comment type="caution">
    <text evidence="1">The sequence shown here is derived from an EMBL/GenBank/DDBJ whole genome shotgun (WGS) entry which is preliminary data.</text>
</comment>
<accession>A0A099KYA7</accession>
<dbReference type="Proteomes" id="UP000029843">
    <property type="component" value="Unassembled WGS sequence"/>
</dbReference>
<dbReference type="Pfam" id="PF05930">
    <property type="entry name" value="Phage_AlpA"/>
    <property type="match status" value="1"/>
</dbReference>
<dbReference type="PATRIC" id="fig|28229.4.peg.353"/>
<dbReference type="OrthoDB" id="8455288at2"/>
<reference evidence="1 2" key="1">
    <citation type="submission" date="2014-08" db="EMBL/GenBank/DDBJ databases">
        <title>Genomic and Phenotypic Diversity of Colwellia psychrerythraea strains from Disparate Marine Basins.</title>
        <authorList>
            <person name="Techtmann S.M."/>
            <person name="Stelling S.C."/>
            <person name="Utturkar S.M."/>
            <person name="Alshibli N."/>
            <person name="Harris A."/>
            <person name="Brown S.D."/>
            <person name="Hazen T.C."/>
        </authorList>
    </citation>
    <scope>NUCLEOTIDE SEQUENCE [LARGE SCALE GENOMIC DNA]</scope>
    <source>
        <strain evidence="1 2">ND2E</strain>
    </source>
</reference>
<gene>
    <name evidence="1" type="ORF">ND2E_1358</name>
</gene>
<name>A0A099KYA7_COLPS</name>
<evidence type="ECO:0000313" key="2">
    <source>
        <dbReference type="Proteomes" id="UP000029843"/>
    </source>
</evidence>
<dbReference type="RefSeq" id="WP_033092113.1">
    <property type="nucleotide sequence ID" value="NZ_JQED01000003.1"/>
</dbReference>
<organism evidence="1 2">
    <name type="scientific">Colwellia psychrerythraea</name>
    <name type="common">Vibrio psychroerythus</name>
    <dbReference type="NCBI Taxonomy" id="28229"/>
    <lineage>
        <taxon>Bacteria</taxon>
        <taxon>Pseudomonadati</taxon>
        <taxon>Pseudomonadota</taxon>
        <taxon>Gammaproteobacteria</taxon>
        <taxon>Alteromonadales</taxon>
        <taxon>Colwelliaceae</taxon>
        <taxon>Colwellia</taxon>
    </lineage>
</organism>
<dbReference type="EMBL" id="JQED01000003">
    <property type="protein sequence ID" value="KGJ95576.1"/>
    <property type="molecule type" value="Genomic_DNA"/>
</dbReference>
<protein>
    <submittedName>
        <fullName evidence="1">Phage transcriptional regulator, AlpA</fullName>
    </submittedName>
</protein>
<dbReference type="InterPro" id="IPR010260">
    <property type="entry name" value="AlpA"/>
</dbReference>